<feature type="domain" description="ABM" evidence="2">
    <location>
        <begin position="12"/>
        <end position="86"/>
    </location>
</feature>
<name>A0ABS8P774_9PSEU</name>
<keyword evidence="3" id="KW-0503">Monooxygenase</keyword>
<dbReference type="SUPFAM" id="SSF54909">
    <property type="entry name" value="Dimeric alpha+beta barrel"/>
    <property type="match status" value="1"/>
</dbReference>
<dbReference type="EMBL" id="JAJNDB010000002">
    <property type="protein sequence ID" value="MCD2194093.1"/>
    <property type="molecule type" value="Genomic_DNA"/>
</dbReference>
<organism evidence="3 4">
    <name type="scientific">Actinomycetospora endophytica</name>
    <dbReference type="NCBI Taxonomy" id="2291215"/>
    <lineage>
        <taxon>Bacteria</taxon>
        <taxon>Bacillati</taxon>
        <taxon>Actinomycetota</taxon>
        <taxon>Actinomycetes</taxon>
        <taxon>Pseudonocardiales</taxon>
        <taxon>Pseudonocardiaceae</taxon>
        <taxon>Actinomycetospora</taxon>
    </lineage>
</organism>
<proteinExistence type="predicted"/>
<feature type="region of interest" description="Disordered" evidence="1">
    <location>
        <begin position="74"/>
        <end position="102"/>
    </location>
</feature>
<dbReference type="Proteomes" id="UP001199469">
    <property type="component" value="Unassembled WGS sequence"/>
</dbReference>
<dbReference type="InterPro" id="IPR007138">
    <property type="entry name" value="ABM_dom"/>
</dbReference>
<evidence type="ECO:0000313" key="3">
    <source>
        <dbReference type="EMBL" id="MCD2194093.1"/>
    </source>
</evidence>
<dbReference type="RefSeq" id="WP_230733669.1">
    <property type="nucleotide sequence ID" value="NZ_JAJNDB010000002.1"/>
</dbReference>
<evidence type="ECO:0000313" key="4">
    <source>
        <dbReference type="Proteomes" id="UP001199469"/>
    </source>
</evidence>
<protein>
    <submittedName>
        <fullName evidence="3">Antibiotic biosynthesis monooxygenase</fullName>
    </submittedName>
</protein>
<dbReference type="GO" id="GO:0004497">
    <property type="term" value="F:monooxygenase activity"/>
    <property type="evidence" value="ECO:0007669"/>
    <property type="project" value="UniProtKB-KW"/>
</dbReference>
<dbReference type="Gene3D" id="3.30.70.100">
    <property type="match status" value="1"/>
</dbReference>
<comment type="caution">
    <text evidence="3">The sequence shown here is derived from an EMBL/GenBank/DDBJ whole genome shotgun (WGS) entry which is preliminary data.</text>
</comment>
<gene>
    <name evidence="3" type="ORF">LQ327_11980</name>
</gene>
<dbReference type="InterPro" id="IPR011008">
    <property type="entry name" value="Dimeric_a/b-barrel"/>
</dbReference>
<sequence>MTTPEPDDGPVTFLNIFEIPREDVGAFRAGWVERIRLVEGAPGFRGAHLLEALSDDERFQLVNVTQWDSRAAQEAATGGPQLRASVADARADQRQRVTPNPGFYRVAATATPDRP</sequence>
<keyword evidence="4" id="KW-1185">Reference proteome</keyword>
<accession>A0ABS8P774</accession>
<reference evidence="3 4" key="1">
    <citation type="submission" date="2021-11" db="EMBL/GenBank/DDBJ databases">
        <title>Draft genome sequence of Actinomycetospora sp. SF1 isolated from the rhizosphere soil.</title>
        <authorList>
            <person name="Duangmal K."/>
            <person name="Chantavorakit T."/>
        </authorList>
    </citation>
    <scope>NUCLEOTIDE SEQUENCE [LARGE SCALE GENOMIC DNA]</scope>
    <source>
        <strain evidence="3 4">TBRC 5722</strain>
    </source>
</reference>
<keyword evidence="3" id="KW-0560">Oxidoreductase</keyword>
<evidence type="ECO:0000259" key="2">
    <source>
        <dbReference type="Pfam" id="PF03992"/>
    </source>
</evidence>
<evidence type="ECO:0000256" key="1">
    <source>
        <dbReference type="SAM" id="MobiDB-lite"/>
    </source>
</evidence>
<dbReference type="Pfam" id="PF03992">
    <property type="entry name" value="ABM"/>
    <property type="match status" value="1"/>
</dbReference>